<dbReference type="AlphaFoldDB" id="T1ITB2"/>
<accession>T1ITB2</accession>
<proteinExistence type="predicted"/>
<reference evidence="1" key="2">
    <citation type="submission" date="2015-02" db="UniProtKB">
        <authorList>
            <consortium name="EnsemblMetazoa"/>
        </authorList>
    </citation>
    <scope>IDENTIFICATION</scope>
</reference>
<dbReference type="EnsemblMetazoa" id="SMAR004357-RA">
    <property type="protein sequence ID" value="SMAR004357-PA"/>
    <property type="gene ID" value="SMAR004357"/>
</dbReference>
<evidence type="ECO:0000313" key="2">
    <source>
        <dbReference type="Proteomes" id="UP000014500"/>
    </source>
</evidence>
<reference evidence="2" key="1">
    <citation type="submission" date="2011-05" db="EMBL/GenBank/DDBJ databases">
        <authorList>
            <person name="Richards S.R."/>
            <person name="Qu J."/>
            <person name="Jiang H."/>
            <person name="Jhangiani S.N."/>
            <person name="Agravi P."/>
            <person name="Goodspeed R."/>
            <person name="Gross S."/>
            <person name="Mandapat C."/>
            <person name="Jackson L."/>
            <person name="Mathew T."/>
            <person name="Pu L."/>
            <person name="Thornton R."/>
            <person name="Saada N."/>
            <person name="Wilczek-Boney K.B."/>
            <person name="Lee S."/>
            <person name="Kovar C."/>
            <person name="Wu Y."/>
            <person name="Scherer S.E."/>
            <person name="Worley K.C."/>
            <person name="Muzny D.M."/>
            <person name="Gibbs R."/>
        </authorList>
    </citation>
    <scope>NUCLEOTIDE SEQUENCE</scope>
    <source>
        <strain evidence="2">Brora</strain>
    </source>
</reference>
<name>T1ITB2_STRMM</name>
<organism evidence="1 2">
    <name type="scientific">Strigamia maritima</name>
    <name type="common">European centipede</name>
    <name type="synonym">Geophilus maritimus</name>
    <dbReference type="NCBI Taxonomy" id="126957"/>
    <lineage>
        <taxon>Eukaryota</taxon>
        <taxon>Metazoa</taxon>
        <taxon>Ecdysozoa</taxon>
        <taxon>Arthropoda</taxon>
        <taxon>Myriapoda</taxon>
        <taxon>Chilopoda</taxon>
        <taxon>Pleurostigmophora</taxon>
        <taxon>Geophilomorpha</taxon>
        <taxon>Linotaeniidae</taxon>
        <taxon>Strigamia</taxon>
    </lineage>
</organism>
<protein>
    <submittedName>
        <fullName evidence="1">Uncharacterized protein</fullName>
    </submittedName>
</protein>
<evidence type="ECO:0000313" key="1">
    <source>
        <dbReference type="EnsemblMetazoa" id="SMAR004357-PA"/>
    </source>
</evidence>
<dbReference type="HOGENOM" id="CLU_1423179_0_0_1"/>
<dbReference type="EMBL" id="JH431477">
    <property type="status" value="NOT_ANNOTATED_CDS"/>
    <property type="molecule type" value="Genomic_DNA"/>
</dbReference>
<sequence length="191" mass="22145">MDQSRSVFLSNDYLYILYRDFSLVERWAAICKLIYQQTASFIMATHNSGLEYLSILERFLCIHSVPAAPQYLAYQYKTREMEILWHEFLTFIIPLLNTQKIVHKINKCLPTSKGSISSDVQTYGICAIHLVCRMQLAANIHRLLTIRNASAQFAISAWIILSCWVCEGYADRTKFSEERLPELQIVEVIQI</sequence>
<keyword evidence="2" id="KW-1185">Reference proteome</keyword>
<dbReference type="STRING" id="126957.T1ITB2"/>
<dbReference type="Proteomes" id="UP000014500">
    <property type="component" value="Unassembled WGS sequence"/>
</dbReference>